<evidence type="ECO:0000256" key="1">
    <source>
        <dbReference type="ARBA" id="ARBA00006194"/>
    </source>
</evidence>
<dbReference type="InterPro" id="IPR036967">
    <property type="entry name" value="Ribosomal_uS11_sf"/>
</dbReference>
<dbReference type="Proteomes" id="UP000887565">
    <property type="component" value="Unplaced"/>
</dbReference>
<dbReference type="WBParaSite" id="nRc.2.0.1.t03327-RA">
    <property type="protein sequence ID" value="nRc.2.0.1.t03327-RA"/>
    <property type="gene ID" value="nRc.2.0.1.g03327"/>
</dbReference>
<evidence type="ECO:0000313" key="5">
    <source>
        <dbReference type="WBParaSite" id="nRc.2.0.1.t03327-RA"/>
    </source>
</evidence>
<dbReference type="GO" id="GO:0003735">
    <property type="term" value="F:structural constituent of ribosome"/>
    <property type="evidence" value="ECO:0007669"/>
    <property type="project" value="InterPro"/>
</dbReference>
<dbReference type="Gene3D" id="3.30.420.80">
    <property type="entry name" value="Ribosomal protein S11"/>
    <property type="match status" value="1"/>
</dbReference>
<organism evidence="4 5">
    <name type="scientific">Romanomermis culicivorax</name>
    <name type="common">Nematode worm</name>
    <dbReference type="NCBI Taxonomy" id="13658"/>
    <lineage>
        <taxon>Eukaryota</taxon>
        <taxon>Metazoa</taxon>
        <taxon>Ecdysozoa</taxon>
        <taxon>Nematoda</taxon>
        <taxon>Enoplea</taxon>
        <taxon>Dorylaimia</taxon>
        <taxon>Mermithida</taxon>
        <taxon>Mermithoidea</taxon>
        <taxon>Mermithidae</taxon>
        <taxon>Romanomermis</taxon>
    </lineage>
</organism>
<dbReference type="PANTHER" id="PTHR11759">
    <property type="entry name" value="40S RIBOSOMAL PROTEIN S14/30S RIBOSOMAL PROTEIN S11"/>
    <property type="match status" value="1"/>
</dbReference>
<accession>A0A915HPP6</accession>
<reference evidence="5" key="1">
    <citation type="submission" date="2022-11" db="UniProtKB">
        <authorList>
            <consortium name="WormBaseParasite"/>
        </authorList>
    </citation>
    <scope>IDENTIFICATION</scope>
</reference>
<dbReference type="OMA" id="TPVSWNP"/>
<dbReference type="SUPFAM" id="SSF53137">
    <property type="entry name" value="Translational machinery components"/>
    <property type="match status" value="1"/>
</dbReference>
<keyword evidence="4" id="KW-1185">Reference proteome</keyword>
<keyword evidence="2" id="KW-0689">Ribosomal protein</keyword>
<evidence type="ECO:0000256" key="3">
    <source>
        <dbReference type="ARBA" id="ARBA00023274"/>
    </source>
</evidence>
<dbReference type="AlphaFoldDB" id="A0A915HPP6"/>
<dbReference type="GO" id="GO:0006412">
    <property type="term" value="P:translation"/>
    <property type="evidence" value="ECO:0007669"/>
    <property type="project" value="InterPro"/>
</dbReference>
<dbReference type="GO" id="GO:0005840">
    <property type="term" value="C:ribosome"/>
    <property type="evidence" value="ECO:0007669"/>
    <property type="project" value="UniProtKB-KW"/>
</dbReference>
<sequence>MSFKTIFETSRRLLTPNFYAGVCQHVKPISTSTILQRRRDYRFKTGLGPEVEGAEGEKAYQIIGRQLKPIDQMMPTAETLTEDFNGTPFRELPICLIKCSKNNTRVFIYDAGDLKLYTSARVEGFKNAKKKTTVAGQATGVAAGLKMLRRGYETVRCILSGLGPGRMTAIKGMALTGVNIVSISDFSPLVEKGPRPRGPRHI</sequence>
<protein>
    <submittedName>
        <fullName evidence="5">Mitochondrial ribosomal protein S11</fullName>
    </submittedName>
</protein>
<evidence type="ECO:0000313" key="4">
    <source>
        <dbReference type="Proteomes" id="UP000887565"/>
    </source>
</evidence>
<evidence type="ECO:0000256" key="2">
    <source>
        <dbReference type="ARBA" id="ARBA00022980"/>
    </source>
</evidence>
<keyword evidence="3" id="KW-0687">Ribonucleoprotein</keyword>
<dbReference type="GO" id="GO:1990904">
    <property type="term" value="C:ribonucleoprotein complex"/>
    <property type="evidence" value="ECO:0007669"/>
    <property type="project" value="UniProtKB-KW"/>
</dbReference>
<dbReference type="HAMAP" id="MF_01310">
    <property type="entry name" value="Ribosomal_uS11"/>
    <property type="match status" value="1"/>
</dbReference>
<dbReference type="InterPro" id="IPR001971">
    <property type="entry name" value="Ribosomal_uS11"/>
</dbReference>
<name>A0A915HPP6_ROMCU</name>
<dbReference type="Pfam" id="PF00411">
    <property type="entry name" value="Ribosomal_S11"/>
    <property type="match status" value="1"/>
</dbReference>
<comment type="similarity">
    <text evidence="1">Belongs to the universal ribosomal protein uS11 family.</text>
</comment>
<proteinExistence type="inferred from homology"/>